<comment type="caution">
    <text evidence="3">The sequence shown here is derived from an EMBL/GenBank/DDBJ whole genome shotgun (WGS) entry which is preliminary data.</text>
</comment>
<proteinExistence type="predicted"/>
<dbReference type="PIRSF" id="PIRSF004976">
    <property type="entry name" value="ATPase_YdaO"/>
    <property type="match status" value="1"/>
</dbReference>
<evidence type="ECO:0000259" key="2">
    <source>
        <dbReference type="Pfam" id="PF01171"/>
    </source>
</evidence>
<organism evidence="3 4">
    <name type="scientific">Anaerosphaera multitolerans</name>
    <dbReference type="NCBI Taxonomy" id="2487351"/>
    <lineage>
        <taxon>Bacteria</taxon>
        <taxon>Bacillati</taxon>
        <taxon>Bacillota</taxon>
        <taxon>Tissierellia</taxon>
        <taxon>Tissierellales</taxon>
        <taxon>Peptoniphilaceae</taxon>
        <taxon>Anaerosphaera</taxon>
    </lineage>
</organism>
<dbReference type="EMBL" id="RLIH01000002">
    <property type="protein sequence ID" value="RVU55628.1"/>
    <property type="molecule type" value="Genomic_DNA"/>
</dbReference>
<dbReference type="GO" id="GO:0016740">
    <property type="term" value="F:transferase activity"/>
    <property type="evidence" value="ECO:0007669"/>
    <property type="project" value="UniProtKB-KW"/>
</dbReference>
<evidence type="ECO:0000313" key="4">
    <source>
        <dbReference type="Proteomes" id="UP000288812"/>
    </source>
</evidence>
<accession>A0A437SA05</accession>
<keyword evidence="4" id="KW-1185">Reference proteome</keyword>
<dbReference type="InterPro" id="IPR035107">
    <property type="entry name" value="tRNA_thiolation_TtcA_Ctu1"/>
</dbReference>
<keyword evidence="1" id="KW-0808">Transferase</keyword>
<dbReference type="Gene3D" id="3.40.50.620">
    <property type="entry name" value="HUPs"/>
    <property type="match status" value="1"/>
</dbReference>
<dbReference type="PANTHER" id="PTHR43686:SF1">
    <property type="entry name" value="AMINOTRAN_5 DOMAIN-CONTAINING PROTEIN"/>
    <property type="match status" value="1"/>
</dbReference>
<protein>
    <submittedName>
        <fullName evidence="3">tRNA 2-thiocytidine(32) synthetase TtcA</fullName>
    </submittedName>
</protein>
<dbReference type="GO" id="GO:0008033">
    <property type="term" value="P:tRNA processing"/>
    <property type="evidence" value="ECO:0007669"/>
    <property type="project" value="InterPro"/>
</dbReference>
<dbReference type="SUPFAM" id="SSF52402">
    <property type="entry name" value="Adenine nucleotide alpha hydrolases-like"/>
    <property type="match status" value="1"/>
</dbReference>
<gene>
    <name evidence="3" type="ORF">EF514_01830</name>
</gene>
<dbReference type="PANTHER" id="PTHR43686">
    <property type="entry name" value="SULFURTRANSFERASE-RELATED"/>
    <property type="match status" value="1"/>
</dbReference>
<dbReference type="Pfam" id="PF01171">
    <property type="entry name" value="ATP_bind_3"/>
    <property type="match status" value="1"/>
</dbReference>
<reference evidence="3 4" key="1">
    <citation type="submission" date="2018-11" db="EMBL/GenBank/DDBJ databases">
        <title>Genome sequencing and assembly of Anaerosphaera sp. nov., GS7-6-2.</title>
        <authorList>
            <person name="Rettenmaier R."/>
            <person name="Liebl W."/>
            <person name="Zverlov V."/>
        </authorList>
    </citation>
    <scope>NUCLEOTIDE SEQUENCE [LARGE SCALE GENOMIC DNA]</scope>
    <source>
        <strain evidence="3 4">GS7-6-2</strain>
    </source>
</reference>
<feature type="domain" description="tRNA(Ile)-lysidine/2-thiocytidine synthase N-terminal" evidence="2">
    <location>
        <begin position="39"/>
        <end position="203"/>
    </location>
</feature>
<evidence type="ECO:0000313" key="3">
    <source>
        <dbReference type="EMBL" id="RVU55628.1"/>
    </source>
</evidence>
<dbReference type="CDD" id="cd24138">
    <property type="entry name" value="TtcA-like"/>
    <property type="match status" value="1"/>
</dbReference>
<dbReference type="AlphaFoldDB" id="A0A437SA05"/>
<dbReference type="OrthoDB" id="9801054at2"/>
<dbReference type="InterPro" id="IPR011063">
    <property type="entry name" value="TilS/TtcA_N"/>
</dbReference>
<dbReference type="Proteomes" id="UP000288812">
    <property type="component" value="Unassembled WGS sequence"/>
</dbReference>
<sequence>MEKPLKDIERSIIKTYRKNIWVKFIRAINEFEMVEEGDKIAVAISGGKDSLTLAKLFQELQRHGKMNFEVEFIAMDPGFKRENRKLLEYNCNYLNIPVKIHDSDVFEVANRVAGDSPCYMCARMRRGNLYAKAQELGCNKLALGHHFNDVIETIMLNILFAGNFKTMMPKLHSDNFKGLELIRPMYYVEEEAIIRFMRSTGLKALDCACTIAEKREGNMRFYVKDLIREIKDFHNNADINILRSAENINMGAIVGWKNRNEKHSFLENYNQEDIDNI</sequence>
<name>A0A437SA05_9FIRM</name>
<dbReference type="InterPro" id="IPR014729">
    <property type="entry name" value="Rossmann-like_a/b/a_fold"/>
</dbReference>
<evidence type="ECO:0000256" key="1">
    <source>
        <dbReference type="ARBA" id="ARBA00022679"/>
    </source>
</evidence>